<evidence type="ECO:0000256" key="4">
    <source>
        <dbReference type="ARBA" id="ARBA00022692"/>
    </source>
</evidence>
<feature type="repeat" description="Solcar" evidence="9">
    <location>
        <begin position="829"/>
        <end position="913"/>
    </location>
</feature>
<protein>
    <submittedName>
        <fullName evidence="11">Uncharacterized protein</fullName>
    </submittedName>
</protein>
<evidence type="ECO:0000256" key="1">
    <source>
        <dbReference type="ARBA" id="ARBA00004225"/>
    </source>
</evidence>
<keyword evidence="10" id="KW-1185">Reference proteome</keyword>
<dbReference type="PANTHER" id="PTHR45624:SF4">
    <property type="entry name" value="CONGESTED-LIKE TRACHEA PROTEIN-RELATED"/>
    <property type="match status" value="1"/>
</dbReference>
<organism evidence="10 11">
    <name type="scientific">Meloidogyne javanica</name>
    <name type="common">Root-knot nematode worm</name>
    <dbReference type="NCBI Taxonomy" id="6303"/>
    <lineage>
        <taxon>Eukaryota</taxon>
        <taxon>Metazoa</taxon>
        <taxon>Ecdysozoa</taxon>
        <taxon>Nematoda</taxon>
        <taxon>Chromadorea</taxon>
        <taxon>Rhabditida</taxon>
        <taxon>Tylenchina</taxon>
        <taxon>Tylenchomorpha</taxon>
        <taxon>Tylenchoidea</taxon>
        <taxon>Meloidogynidae</taxon>
        <taxon>Meloidogyninae</taxon>
        <taxon>Meloidogyne</taxon>
        <taxon>Meloidogyne incognita group</taxon>
    </lineage>
</organism>
<evidence type="ECO:0000256" key="7">
    <source>
        <dbReference type="ARBA" id="ARBA00023128"/>
    </source>
</evidence>
<evidence type="ECO:0000256" key="8">
    <source>
        <dbReference type="ARBA" id="ARBA00023136"/>
    </source>
</evidence>
<dbReference type="InterPro" id="IPR019393">
    <property type="entry name" value="WASH_strumpellin"/>
</dbReference>
<reference evidence="11" key="1">
    <citation type="submission" date="2022-11" db="UniProtKB">
        <authorList>
            <consortium name="WormBaseParasite"/>
        </authorList>
    </citation>
    <scope>IDENTIFICATION</scope>
</reference>
<evidence type="ECO:0000256" key="5">
    <source>
        <dbReference type="ARBA" id="ARBA00022737"/>
    </source>
</evidence>
<evidence type="ECO:0000256" key="6">
    <source>
        <dbReference type="ARBA" id="ARBA00022989"/>
    </source>
</evidence>
<evidence type="ECO:0000256" key="3">
    <source>
        <dbReference type="ARBA" id="ARBA00022448"/>
    </source>
</evidence>
<dbReference type="AlphaFoldDB" id="A0A915NC94"/>
<keyword evidence="3" id="KW-0813">Transport</keyword>
<dbReference type="PROSITE" id="PS50920">
    <property type="entry name" value="SOLCAR"/>
    <property type="match status" value="3"/>
</dbReference>
<evidence type="ECO:0000256" key="9">
    <source>
        <dbReference type="PROSITE-ProRule" id="PRU00282"/>
    </source>
</evidence>
<dbReference type="PANTHER" id="PTHR45624">
    <property type="entry name" value="MITOCHONDRIAL BASIC AMINO ACIDS TRANSPORTER-RELATED"/>
    <property type="match status" value="1"/>
</dbReference>
<keyword evidence="5" id="KW-0677">Repeat</keyword>
<name>A0A915NC94_MELJA</name>
<dbReference type="Proteomes" id="UP000887561">
    <property type="component" value="Unplaced"/>
</dbReference>
<dbReference type="GO" id="GO:0031966">
    <property type="term" value="C:mitochondrial membrane"/>
    <property type="evidence" value="ECO:0007669"/>
    <property type="project" value="UniProtKB-SubCell"/>
</dbReference>
<dbReference type="GO" id="GO:1902603">
    <property type="term" value="P:carnitine transmembrane transport"/>
    <property type="evidence" value="ECO:0007669"/>
    <property type="project" value="TreeGrafter"/>
</dbReference>
<evidence type="ECO:0000313" key="11">
    <source>
        <dbReference type="WBParaSite" id="scaffold9087_cov166.g13632"/>
    </source>
</evidence>
<proteinExistence type="inferred from homology"/>
<keyword evidence="7" id="KW-0496">Mitochondrion</keyword>
<dbReference type="GO" id="GO:0006839">
    <property type="term" value="P:mitochondrial transport"/>
    <property type="evidence" value="ECO:0007669"/>
    <property type="project" value="TreeGrafter"/>
</dbReference>
<keyword evidence="8 9" id="KW-0472">Membrane</keyword>
<dbReference type="GO" id="GO:0015227">
    <property type="term" value="F:O-acyl-L-carnitine transmembrane transporter activity"/>
    <property type="evidence" value="ECO:0007669"/>
    <property type="project" value="TreeGrafter"/>
</dbReference>
<dbReference type="Pfam" id="PF10266">
    <property type="entry name" value="Strumpellin"/>
    <property type="match status" value="1"/>
</dbReference>
<keyword evidence="6" id="KW-1133">Transmembrane helix</keyword>
<comment type="subcellular location">
    <subcellularLocation>
        <location evidence="1">Mitochondrion membrane</location>
        <topology evidence="1">Multi-pass membrane protein</topology>
    </subcellularLocation>
</comment>
<sequence>MQNSQLQQCLQTLHNQIITGNCLIAELYRLSLNTPFDFLNFQTSQRLLTNLLNKQSFSREYVDYWRELFTRFKCLDELEILCAQLLHILGLLLLLFDFKFPAVIRERIFVALYRLRMDFEASKLEILVNICRNRREPFEFCLATLGINTQFISQMILFLRFYKDPKTGWLENCVYICLYFEEGHQTLKNQFSIMRQLIDNYFNDRWILHFHVDFKVNLHEKWEGYKAANAALQNVRELWPISKLASSHLNIIQTPSFPSGLLSLEKFGNYKKIIEEFNTSLKWLILHSSPKVNQKLNLSSLIKKDVLLEALKKLAHFEFKFKQAENYLRSNWIESIEKLKQIIVNNLSQIIAFLPNSSLDSENAKRTGRIVSWLESVRSSINQLETNSSDNDKSIQLLENICTRIFSVTSNQLSEKQQNLILHHSLEVANSDLRRLQNIYSLNVNENNDIGKENTLCQLTDFSSTYLFLFVDENCSLIEKLLREDPLSVRFIFLKLTASVPGLFIHGPSTKIPELFAKRLSFFYYKVLEVKLRLVVQAIPRAIFEEMNNLNQYFSPDSQSVWVEKNRIEQFADLSRRRKLAELTYKISRLAMGIAQTCIKELGGDIEINPRALLSDGLCNELSKCLVIILSADLPPLNDNSSSSVFGVLERRRHLRLHQFRKAFLFVCEHVGIRNGIQIWAEQMHSVTRDCLARKLAEEQMPSPNYGPSTAVSLSILPEMNVGRFFDFMLSITKPSLCIYNPSESTWRSVSDRSLKFAYTGFASSLEIDVSSNSQIPELSETLYLRSNELVDLLPKFVFIKSPKSQLFLLATLLHFLQFGSTTISTNKRKEFLDSFAVIQGCHPFDTVKVRLQTMPRPINGQKPLYMGAMDCARQTVTKEGFFALYKGMAAPLVGVSPLFAVFFGGTAVGKWLLQKDPNQKLTFTQNFTAGAIAGIFTTSVMVPGERIKCILQVQHSGGAAQKYDGPVDVVKKLYKEGGIKSIYRGTGATLLRDIPASGAYISVYEFLKAKFSGEQGKLTPMTTLMAGGFAGIANWSVCIPADVMKSRLQTAPEGKYPDGIRGVFREIMREEGPRALFRGFAPVMLRAFPANAACFSGLELTLWLFRNLHMG</sequence>
<keyword evidence="4 9" id="KW-0812">Transmembrane</keyword>
<dbReference type="GO" id="GO:0071203">
    <property type="term" value="C:WASH complex"/>
    <property type="evidence" value="ECO:0007669"/>
    <property type="project" value="InterPro"/>
</dbReference>
<accession>A0A915NC94</accession>
<dbReference type="InterPro" id="IPR023395">
    <property type="entry name" value="MCP_dom_sf"/>
</dbReference>
<dbReference type="SUPFAM" id="SSF103506">
    <property type="entry name" value="Mitochondrial carrier"/>
    <property type="match status" value="1"/>
</dbReference>
<feature type="repeat" description="Solcar" evidence="9">
    <location>
        <begin position="922"/>
        <end position="1011"/>
    </location>
</feature>
<evidence type="ECO:0000313" key="10">
    <source>
        <dbReference type="Proteomes" id="UP000887561"/>
    </source>
</evidence>
<dbReference type="Pfam" id="PF00153">
    <property type="entry name" value="Mito_carr"/>
    <property type="match status" value="3"/>
</dbReference>
<dbReference type="InterPro" id="IPR050567">
    <property type="entry name" value="Mitochondrial_Carrier"/>
</dbReference>
<dbReference type="WBParaSite" id="scaffold9087_cov166.g13632">
    <property type="protein sequence ID" value="scaffold9087_cov166.g13632"/>
    <property type="gene ID" value="scaffold9087_cov166.g13632"/>
</dbReference>
<dbReference type="InterPro" id="IPR018108">
    <property type="entry name" value="MCP_transmembrane"/>
</dbReference>
<evidence type="ECO:0000256" key="2">
    <source>
        <dbReference type="ARBA" id="ARBA00006375"/>
    </source>
</evidence>
<feature type="repeat" description="Solcar" evidence="9">
    <location>
        <begin position="1019"/>
        <end position="1105"/>
    </location>
</feature>
<dbReference type="Gene3D" id="1.50.40.10">
    <property type="entry name" value="Mitochondrial carrier domain"/>
    <property type="match status" value="1"/>
</dbReference>
<comment type="similarity">
    <text evidence="2">Belongs to the mitochondrial carrier (TC 2.A.29) family.</text>
</comment>